<dbReference type="CDD" id="cd00293">
    <property type="entry name" value="USP-like"/>
    <property type="match status" value="1"/>
</dbReference>
<dbReference type="InterPro" id="IPR006016">
    <property type="entry name" value="UspA"/>
</dbReference>
<feature type="domain" description="UspA" evidence="2">
    <location>
        <begin position="1"/>
        <end position="141"/>
    </location>
</feature>
<comment type="similarity">
    <text evidence="1">Belongs to the universal stress protein A family.</text>
</comment>
<comment type="caution">
    <text evidence="3">The sequence shown here is derived from an EMBL/GenBank/DDBJ whole genome shotgun (WGS) entry which is preliminary data.</text>
</comment>
<dbReference type="PANTHER" id="PTHR46268">
    <property type="entry name" value="STRESS RESPONSE PROTEIN NHAX"/>
    <property type="match status" value="1"/>
</dbReference>
<gene>
    <name evidence="3" type="ORF">FYC77_13930</name>
</gene>
<dbReference type="PANTHER" id="PTHR46268:SF24">
    <property type="entry name" value="UNIVERSAL STRESS PROTEIN"/>
    <property type="match status" value="1"/>
</dbReference>
<evidence type="ECO:0000313" key="3">
    <source>
        <dbReference type="EMBL" id="TYT61309.1"/>
    </source>
</evidence>
<dbReference type="Gene3D" id="3.40.50.620">
    <property type="entry name" value="HUPs"/>
    <property type="match status" value="1"/>
</dbReference>
<organism evidence="3 4">
    <name type="scientific">Natrialba swarupiae</name>
    <dbReference type="NCBI Taxonomy" id="2448032"/>
    <lineage>
        <taxon>Archaea</taxon>
        <taxon>Methanobacteriati</taxon>
        <taxon>Methanobacteriota</taxon>
        <taxon>Stenosarchaea group</taxon>
        <taxon>Halobacteria</taxon>
        <taxon>Halobacteriales</taxon>
        <taxon>Natrialbaceae</taxon>
        <taxon>Natrialba</taxon>
    </lineage>
</organism>
<evidence type="ECO:0000259" key="2">
    <source>
        <dbReference type="Pfam" id="PF00582"/>
    </source>
</evidence>
<dbReference type="InterPro" id="IPR006015">
    <property type="entry name" value="Universal_stress_UspA"/>
</dbReference>
<dbReference type="PRINTS" id="PR01438">
    <property type="entry name" value="UNVRSLSTRESS"/>
</dbReference>
<dbReference type="InterPro" id="IPR014729">
    <property type="entry name" value="Rossmann-like_a/b/a_fold"/>
</dbReference>
<dbReference type="Pfam" id="PF00582">
    <property type="entry name" value="Usp"/>
    <property type="match status" value="1"/>
</dbReference>
<accession>A0A5D5AHP1</accession>
<keyword evidence="4" id="KW-1185">Reference proteome</keyword>
<dbReference type="RefSeq" id="WP_149082105.1">
    <property type="nucleotide sequence ID" value="NZ_VTAW01000019.1"/>
</dbReference>
<dbReference type="EMBL" id="VTAW01000019">
    <property type="protein sequence ID" value="TYT61309.1"/>
    <property type="molecule type" value="Genomic_DNA"/>
</dbReference>
<dbReference type="SUPFAM" id="SSF52402">
    <property type="entry name" value="Adenine nucleotide alpha hydrolases-like"/>
    <property type="match status" value="1"/>
</dbReference>
<evidence type="ECO:0000313" key="4">
    <source>
        <dbReference type="Proteomes" id="UP000324104"/>
    </source>
</evidence>
<name>A0A5D5AHP1_9EURY</name>
<proteinExistence type="inferred from homology"/>
<protein>
    <submittedName>
        <fullName evidence="3">Universal stress protein</fullName>
    </submittedName>
</protein>
<sequence>MSDRLLVPYDGSEPSKQALEYALETFPDSDVTAQYVIPAPEGYWAVFEASEDRVPGGDEAKERGRSLLDDAAVLAADHGHEIRTELTSGTADREIVRVAETEDFDAIVIGSHGRDGVSRALLGSVAEKVVRRSGVPVLVVR</sequence>
<dbReference type="AlphaFoldDB" id="A0A5D5AHP1"/>
<evidence type="ECO:0000256" key="1">
    <source>
        <dbReference type="ARBA" id="ARBA00008791"/>
    </source>
</evidence>
<dbReference type="Proteomes" id="UP000324104">
    <property type="component" value="Unassembled WGS sequence"/>
</dbReference>
<reference evidence="3 4" key="1">
    <citation type="submission" date="2019-08" db="EMBL/GenBank/DDBJ databases">
        <title>Archaea genome.</title>
        <authorList>
            <person name="Kajale S."/>
            <person name="Shouche Y."/>
            <person name="Deshpande N."/>
            <person name="Sharma A."/>
        </authorList>
    </citation>
    <scope>NUCLEOTIDE SEQUENCE [LARGE SCALE GENOMIC DNA]</scope>
    <source>
        <strain evidence="3 4">ESP3B_9</strain>
    </source>
</reference>